<keyword evidence="4 9" id="KW-0812">Transmembrane</keyword>
<feature type="transmembrane region" description="Helical" evidence="9">
    <location>
        <begin position="102"/>
        <end position="118"/>
    </location>
</feature>
<evidence type="ECO:0000256" key="8">
    <source>
        <dbReference type="ARBA" id="ARBA00032957"/>
    </source>
</evidence>
<keyword evidence="11" id="KW-1185">Reference proteome</keyword>
<gene>
    <name evidence="10" type="ORF">NDU88_013271</name>
</gene>
<dbReference type="AlphaFoldDB" id="A0AAV7R8G9"/>
<feature type="transmembrane region" description="Helical" evidence="9">
    <location>
        <begin position="61"/>
        <end position="81"/>
    </location>
</feature>
<evidence type="ECO:0000256" key="3">
    <source>
        <dbReference type="ARBA" id="ARBA00013379"/>
    </source>
</evidence>
<evidence type="ECO:0000256" key="9">
    <source>
        <dbReference type="SAM" id="Phobius"/>
    </source>
</evidence>
<comment type="subcellular location">
    <subcellularLocation>
        <location evidence="1">Nucleus inner membrane</location>
        <topology evidence="1">Multi-pass membrane protein</topology>
    </subcellularLocation>
</comment>
<evidence type="ECO:0000256" key="7">
    <source>
        <dbReference type="ARBA" id="ARBA00031700"/>
    </source>
</evidence>
<evidence type="ECO:0000256" key="5">
    <source>
        <dbReference type="ARBA" id="ARBA00022989"/>
    </source>
</evidence>
<feature type="transmembrane region" description="Helical" evidence="9">
    <location>
        <begin position="138"/>
        <end position="161"/>
    </location>
</feature>
<comment type="similarity">
    <text evidence="2">Belongs to the nurim family.</text>
</comment>
<reference evidence="10" key="1">
    <citation type="journal article" date="2022" name="bioRxiv">
        <title>Sequencing and chromosome-scale assembly of the giantPleurodeles waltlgenome.</title>
        <authorList>
            <person name="Brown T."/>
            <person name="Elewa A."/>
            <person name="Iarovenko S."/>
            <person name="Subramanian E."/>
            <person name="Araus A.J."/>
            <person name="Petzold A."/>
            <person name="Susuki M."/>
            <person name="Suzuki K.-i.T."/>
            <person name="Hayashi T."/>
            <person name="Toyoda A."/>
            <person name="Oliveira C."/>
            <person name="Osipova E."/>
            <person name="Leigh N.D."/>
            <person name="Simon A."/>
            <person name="Yun M.H."/>
        </authorList>
    </citation>
    <scope>NUCLEOTIDE SEQUENCE</scope>
    <source>
        <strain evidence="10">20211129_DDA</strain>
        <tissue evidence="10">Liver</tissue>
    </source>
</reference>
<evidence type="ECO:0000256" key="4">
    <source>
        <dbReference type="ARBA" id="ARBA00022692"/>
    </source>
</evidence>
<evidence type="ECO:0000256" key="6">
    <source>
        <dbReference type="ARBA" id="ARBA00023136"/>
    </source>
</evidence>
<dbReference type="PANTHER" id="PTHR31040">
    <property type="entry name" value="NURIM"/>
    <property type="match status" value="1"/>
</dbReference>
<keyword evidence="6 9" id="KW-0472">Membrane</keyword>
<dbReference type="Proteomes" id="UP001066276">
    <property type="component" value="Chromosome 6"/>
</dbReference>
<evidence type="ECO:0000313" key="11">
    <source>
        <dbReference type="Proteomes" id="UP001066276"/>
    </source>
</evidence>
<dbReference type="InterPro" id="IPR033580">
    <property type="entry name" value="Nurim-like"/>
</dbReference>
<accession>A0AAV7R8G9</accession>
<sequence>MAGVSWLGSLALGGSALASFLLLFGTGLEFIRFLTLRAVFVEGAPEHAGVSWGGALQDPRVLRPLGVNAGLVLLFIIQHSLMANEAVKRWMARGFGVLQRSVYVSCTALSLQVLMRYWQPVLDGPYLWNACTEPWHTWLSLLCFVLHFVAWLVIFSIVLVFDYAELMGIKQVYYHCLGLGDPMALKSQRAVRLYSHLRHPVYLEFLLILWAVPCLPLDRLLLAALLTLYLSCGHGLDQQDYSYLRAQLDKKFTIFSSEELSRGPFLQRSVADKGA</sequence>
<evidence type="ECO:0000256" key="2">
    <source>
        <dbReference type="ARBA" id="ARBA00010631"/>
    </source>
</evidence>
<dbReference type="GO" id="GO:0005637">
    <property type="term" value="C:nuclear inner membrane"/>
    <property type="evidence" value="ECO:0007669"/>
    <property type="project" value="UniProtKB-SubCell"/>
</dbReference>
<organism evidence="10 11">
    <name type="scientific">Pleurodeles waltl</name>
    <name type="common">Iberian ribbed newt</name>
    <dbReference type="NCBI Taxonomy" id="8319"/>
    <lineage>
        <taxon>Eukaryota</taxon>
        <taxon>Metazoa</taxon>
        <taxon>Chordata</taxon>
        <taxon>Craniata</taxon>
        <taxon>Vertebrata</taxon>
        <taxon>Euteleostomi</taxon>
        <taxon>Amphibia</taxon>
        <taxon>Batrachia</taxon>
        <taxon>Caudata</taxon>
        <taxon>Salamandroidea</taxon>
        <taxon>Salamandridae</taxon>
        <taxon>Pleurodelinae</taxon>
        <taxon>Pleurodeles</taxon>
    </lineage>
</organism>
<dbReference type="EMBL" id="JANPWB010000010">
    <property type="protein sequence ID" value="KAJ1147020.1"/>
    <property type="molecule type" value="Genomic_DNA"/>
</dbReference>
<proteinExistence type="inferred from homology"/>
<dbReference type="PANTHER" id="PTHR31040:SF1">
    <property type="entry name" value="NURIM"/>
    <property type="match status" value="1"/>
</dbReference>
<evidence type="ECO:0000256" key="1">
    <source>
        <dbReference type="ARBA" id="ARBA00004473"/>
    </source>
</evidence>
<name>A0AAV7R8G9_PLEWA</name>
<comment type="caution">
    <text evidence="10">The sequence shown here is derived from an EMBL/GenBank/DDBJ whole genome shotgun (WGS) entry which is preliminary data.</text>
</comment>
<evidence type="ECO:0000313" key="10">
    <source>
        <dbReference type="EMBL" id="KAJ1147020.1"/>
    </source>
</evidence>
<protein>
    <recommendedName>
        <fullName evidence="3">Nurim</fullName>
    </recommendedName>
    <alternativeName>
        <fullName evidence="8">Nuclear envelope membrane protein</fullName>
    </alternativeName>
    <alternativeName>
        <fullName evidence="7">Nuclear rim protein</fullName>
    </alternativeName>
</protein>
<keyword evidence="5 9" id="KW-1133">Transmembrane helix</keyword>